<keyword evidence="2" id="KW-0813">Transport</keyword>
<reference evidence="11" key="1">
    <citation type="submission" date="2020-02" db="EMBL/GenBank/DDBJ databases">
        <authorList>
            <person name="Palmer J.M."/>
        </authorList>
    </citation>
    <scope>NUCLEOTIDE SEQUENCE</scope>
    <source>
        <strain evidence="11">EPUS1.4</strain>
        <tissue evidence="11">Thallus</tissue>
    </source>
</reference>
<evidence type="ECO:0000256" key="2">
    <source>
        <dbReference type="ARBA" id="ARBA00022448"/>
    </source>
</evidence>
<proteinExistence type="inferred from homology"/>
<evidence type="ECO:0000256" key="4">
    <source>
        <dbReference type="ARBA" id="ARBA00022787"/>
    </source>
</evidence>
<keyword evidence="6" id="KW-1133">Transmembrane helix</keyword>
<dbReference type="AlphaFoldDB" id="A0A8H7E0Y0"/>
<name>A0A8H7E0Y0_9EURO</name>
<evidence type="ECO:0000256" key="8">
    <source>
        <dbReference type="ARBA" id="ARBA00023136"/>
    </source>
</evidence>
<organism evidence="11 12">
    <name type="scientific">Endocarpon pusillum</name>
    <dbReference type="NCBI Taxonomy" id="364733"/>
    <lineage>
        <taxon>Eukaryota</taxon>
        <taxon>Fungi</taxon>
        <taxon>Dikarya</taxon>
        <taxon>Ascomycota</taxon>
        <taxon>Pezizomycotina</taxon>
        <taxon>Eurotiomycetes</taxon>
        <taxon>Chaetothyriomycetidae</taxon>
        <taxon>Verrucariales</taxon>
        <taxon>Verrucariaceae</taxon>
        <taxon>Endocarpon</taxon>
    </lineage>
</organism>
<evidence type="ECO:0000313" key="12">
    <source>
        <dbReference type="Proteomes" id="UP000606974"/>
    </source>
</evidence>
<accession>A0A8H7E0Y0</accession>
<dbReference type="GO" id="GO:0005741">
    <property type="term" value="C:mitochondrial outer membrane"/>
    <property type="evidence" value="ECO:0007669"/>
    <property type="project" value="UniProtKB-SubCell"/>
</dbReference>
<dbReference type="InterPro" id="IPR019603">
    <property type="entry name" value="Tom5"/>
</dbReference>
<gene>
    <name evidence="11" type="ORF">GJ744_001708</name>
</gene>
<keyword evidence="5" id="KW-0653">Protein transport</keyword>
<evidence type="ECO:0000256" key="1">
    <source>
        <dbReference type="ARBA" id="ARBA00004572"/>
    </source>
</evidence>
<evidence type="ECO:0000256" key="7">
    <source>
        <dbReference type="ARBA" id="ARBA00023128"/>
    </source>
</evidence>
<keyword evidence="12" id="KW-1185">Reference proteome</keyword>
<dbReference type="Pfam" id="PF10642">
    <property type="entry name" value="Tom5"/>
    <property type="match status" value="1"/>
</dbReference>
<sequence length="91" mass="9923">MMTRTTKHLPLLSTSTQSSESQLSPPLDTPAQISSVPAPIATMFMPQSDQPSKAEVDAAELEASSNVRNFSVACLMLYIAPHVVDYVRKLF</sequence>
<evidence type="ECO:0000313" key="11">
    <source>
        <dbReference type="EMBL" id="KAF7504775.1"/>
    </source>
</evidence>
<dbReference type="GO" id="GO:0015031">
    <property type="term" value="P:protein transport"/>
    <property type="evidence" value="ECO:0007669"/>
    <property type="project" value="UniProtKB-KW"/>
</dbReference>
<keyword evidence="8" id="KW-0472">Membrane</keyword>
<evidence type="ECO:0000256" key="3">
    <source>
        <dbReference type="ARBA" id="ARBA00022692"/>
    </source>
</evidence>
<evidence type="ECO:0000256" key="9">
    <source>
        <dbReference type="ARBA" id="ARBA00025716"/>
    </source>
</evidence>
<evidence type="ECO:0000256" key="6">
    <source>
        <dbReference type="ARBA" id="ARBA00022989"/>
    </source>
</evidence>
<dbReference type="EMBL" id="JAACFV010000127">
    <property type="protein sequence ID" value="KAF7504775.1"/>
    <property type="molecule type" value="Genomic_DNA"/>
</dbReference>
<evidence type="ECO:0000256" key="10">
    <source>
        <dbReference type="SAM" id="MobiDB-lite"/>
    </source>
</evidence>
<feature type="region of interest" description="Disordered" evidence="10">
    <location>
        <begin position="1"/>
        <end position="32"/>
    </location>
</feature>
<comment type="similarity">
    <text evidence="9">Belongs to the Tom5 family.</text>
</comment>
<protein>
    <submittedName>
        <fullName evidence="11">Uncharacterized protein</fullName>
    </submittedName>
</protein>
<dbReference type="OrthoDB" id="4150500at2759"/>
<evidence type="ECO:0000256" key="5">
    <source>
        <dbReference type="ARBA" id="ARBA00022927"/>
    </source>
</evidence>
<dbReference type="GO" id="GO:0006626">
    <property type="term" value="P:protein targeting to mitochondrion"/>
    <property type="evidence" value="ECO:0007669"/>
    <property type="project" value="UniProtKB-ARBA"/>
</dbReference>
<feature type="compositionally biased region" description="Low complexity" evidence="10">
    <location>
        <begin position="9"/>
        <end position="26"/>
    </location>
</feature>
<keyword evidence="4" id="KW-1000">Mitochondrion outer membrane</keyword>
<comment type="caution">
    <text evidence="11">The sequence shown here is derived from an EMBL/GenBank/DDBJ whole genome shotgun (WGS) entry which is preliminary data.</text>
</comment>
<dbReference type="Proteomes" id="UP000606974">
    <property type="component" value="Unassembled WGS sequence"/>
</dbReference>
<comment type="subcellular location">
    <subcellularLocation>
        <location evidence="1">Mitochondrion outer membrane</location>
        <topology evidence="1">Single-pass membrane protein</topology>
    </subcellularLocation>
</comment>
<keyword evidence="7" id="KW-0496">Mitochondrion</keyword>
<keyword evidence="3" id="KW-0812">Transmembrane</keyword>